<dbReference type="AlphaFoldDB" id="A0A1K2HGJ3"/>
<gene>
    <name evidence="2" type="ORF">RR45_GL000512</name>
    <name evidence="3" type="ORF">SAMN02746068_01783</name>
</gene>
<evidence type="ECO:0000313" key="3">
    <source>
        <dbReference type="EMBL" id="SFZ75932.1"/>
    </source>
</evidence>
<evidence type="ECO:0000313" key="5">
    <source>
        <dbReference type="Proteomes" id="UP000218979"/>
    </source>
</evidence>
<dbReference type="InterPro" id="IPR010057">
    <property type="entry name" value="Transcription_activator_Rgg_C"/>
</dbReference>
<dbReference type="Pfam" id="PF21259">
    <property type="entry name" value="Rgg_C"/>
    <property type="match status" value="1"/>
</dbReference>
<dbReference type="InterPro" id="IPR011990">
    <property type="entry name" value="TPR-like_helical_dom_sf"/>
</dbReference>
<dbReference type="Gene3D" id="1.25.40.10">
    <property type="entry name" value="Tetratricopeptide repeat domain"/>
    <property type="match status" value="1"/>
</dbReference>
<dbReference type="NCBIfam" id="TIGR01716">
    <property type="entry name" value="RGG_Cterm"/>
    <property type="match status" value="1"/>
</dbReference>
<name>A0A1K2HGJ3_9LACT</name>
<protein>
    <submittedName>
        <fullName evidence="2">Positive transcriptional regulator, MutR family</fullName>
    </submittedName>
    <submittedName>
        <fullName evidence="3">Transcriptional activator, Rgg/GadR/MutR family, C-terminal domain-containing protein</fullName>
    </submittedName>
</protein>
<keyword evidence="5" id="KW-1185">Reference proteome</keyword>
<dbReference type="EMBL" id="FPKS01000012">
    <property type="protein sequence ID" value="SFZ75932.1"/>
    <property type="molecule type" value="Genomic_DNA"/>
</dbReference>
<dbReference type="OrthoDB" id="2241897at2"/>
<dbReference type="GO" id="GO:0003677">
    <property type="term" value="F:DNA binding"/>
    <property type="evidence" value="ECO:0007669"/>
    <property type="project" value="InterPro"/>
</dbReference>
<evidence type="ECO:0000313" key="4">
    <source>
        <dbReference type="Proteomes" id="UP000185655"/>
    </source>
</evidence>
<dbReference type="EMBL" id="JXJT01000014">
    <property type="protein sequence ID" value="PCS02705.1"/>
    <property type="molecule type" value="Genomic_DNA"/>
</dbReference>
<dbReference type="Proteomes" id="UP000218979">
    <property type="component" value="Unassembled WGS sequence"/>
</dbReference>
<reference evidence="2 5" key="1">
    <citation type="submission" date="2014-12" db="EMBL/GenBank/DDBJ databases">
        <title>Draft genome sequences of 10 type strains of Lactococcus.</title>
        <authorList>
            <person name="Sun Z."/>
            <person name="Zhong Z."/>
            <person name="Liu W."/>
            <person name="Zhang W."/>
            <person name="Zhang H."/>
        </authorList>
    </citation>
    <scope>NUCLEOTIDE SEQUENCE [LARGE SCALE GENOMIC DNA]</scope>
    <source>
        <strain evidence="2 5">DSM 22330</strain>
    </source>
</reference>
<reference evidence="3 4" key="2">
    <citation type="submission" date="2016-11" db="EMBL/GenBank/DDBJ databases">
        <authorList>
            <person name="Jaros S."/>
            <person name="Januszkiewicz K."/>
            <person name="Wedrychowicz H."/>
        </authorList>
    </citation>
    <scope>NUCLEOTIDE SEQUENCE [LARGE SCALE GENOMIC DNA]</scope>
    <source>
        <strain evidence="3 4">DSM 22330</strain>
    </source>
</reference>
<dbReference type="Proteomes" id="UP000185655">
    <property type="component" value="Unassembled WGS sequence"/>
</dbReference>
<proteinExistence type="predicted"/>
<dbReference type="CDD" id="cd00093">
    <property type="entry name" value="HTH_XRE"/>
    <property type="match status" value="1"/>
</dbReference>
<dbReference type="InterPro" id="IPR010982">
    <property type="entry name" value="Lambda_DNA-bd_dom_sf"/>
</dbReference>
<dbReference type="InterPro" id="IPR053163">
    <property type="entry name" value="HTH-type_regulator_Rgg"/>
</dbReference>
<organism evidence="3 4">
    <name type="scientific">Pseudolactococcus chungangensis CAU 28 = DSM 22330</name>
    <dbReference type="NCBI Taxonomy" id="1122154"/>
    <lineage>
        <taxon>Bacteria</taxon>
        <taxon>Bacillati</taxon>
        <taxon>Bacillota</taxon>
        <taxon>Bacilli</taxon>
        <taxon>Lactobacillales</taxon>
        <taxon>Streptococcaceae</taxon>
        <taxon>Pseudolactococcus</taxon>
    </lineage>
</organism>
<accession>A0A1K2HGJ3</accession>
<feature type="domain" description="HTH-type transcriptional regulator Rgg C-terminal" evidence="1">
    <location>
        <begin position="110"/>
        <end position="279"/>
    </location>
</feature>
<evidence type="ECO:0000313" key="2">
    <source>
        <dbReference type="EMBL" id="PCS02705.1"/>
    </source>
</evidence>
<dbReference type="PANTHER" id="PTHR37038">
    <property type="entry name" value="TRANSCRIPTIONAL REGULATOR-RELATED"/>
    <property type="match status" value="1"/>
</dbReference>
<dbReference type="PANTHER" id="PTHR37038:SF12">
    <property type="entry name" value="TRANSCRIPTIONAL REGULATOR"/>
    <property type="match status" value="1"/>
</dbReference>
<dbReference type="InterPro" id="IPR001387">
    <property type="entry name" value="Cro/C1-type_HTH"/>
</dbReference>
<dbReference type="STRING" id="1122154.SAMN02746068_01783"/>
<dbReference type="RefSeq" id="WP_031365851.1">
    <property type="nucleotide sequence ID" value="NZ_FPKS01000012.1"/>
</dbReference>
<sequence>MTKLQEEMSEQMELRTFYQKTREARGYSYGEIETGYLHSSQISRFEKGESMFSAECLLLAIQGLNMTPTEFFALMPTYEPSRLHVFMKQMSDYAINNDIERMKKLLKPRAKKKIDKIYNVMVKVAIYDSSGENLITDNDRKLIQDYLTSIEQWTLFEIDVFSNCLEALSLKEAYYLGLEMLDCDELSNLLYSHADVVKRTLVNLYVHMVCNEQYTRANRIKNELEELLDAWDMEGKIIVSIFETFSKFKQEKSSELFEEIQSDIQVLKKFGIVDLAKRIEMFMAKEH</sequence>
<evidence type="ECO:0000259" key="1">
    <source>
        <dbReference type="Pfam" id="PF21259"/>
    </source>
</evidence>
<dbReference type="SUPFAM" id="SSF47413">
    <property type="entry name" value="lambda repressor-like DNA-binding domains"/>
    <property type="match status" value="1"/>
</dbReference>